<evidence type="ECO:0000313" key="2">
    <source>
        <dbReference type="Proteomes" id="UP000035514"/>
    </source>
</evidence>
<dbReference type="Proteomes" id="UP000035514">
    <property type="component" value="Unassembled WGS sequence"/>
</dbReference>
<evidence type="ECO:0000313" key="1">
    <source>
        <dbReference type="EMBL" id="KLE02036.1"/>
    </source>
</evidence>
<dbReference type="RefSeq" id="WP_046996135.1">
    <property type="nucleotide sequence ID" value="NZ_JAIQ01000039.1"/>
</dbReference>
<gene>
    <name evidence="1" type="ORF">AA20_01630</name>
</gene>
<name>A0A0G9K6E3_9BACT</name>
<proteinExistence type="predicted"/>
<dbReference type="EMBL" id="JAIQ01000039">
    <property type="protein sequence ID" value="KLE02036.1"/>
    <property type="molecule type" value="Genomic_DNA"/>
</dbReference>
<dbReference type="AlphaFoldDB" id="A0A0G9K6E3"/>
<sequence>MSIRNWIISKLGGYTKNPYFGKTIKNLESDNKKLKNQLERCDELLLIVVSSFHNFNYSDKNIFSENIRILTSNIRLLTSYVKDERNRLYKLENEEFEKLINLTDRVLHQAICDFKINENDFGEFNLYFQQIQEKYQWNFIIQDLGRKFNTARKLDMPCIIGLGINPTLIVVTLEELELLRNVLNNKIEYLEHNNFVGELDEDISEYKSLLARINAFLLENQG</sequence>
<dbReference type="PATRIC" id="fig|1447256.3.peg.313"/>
<protein>
    <submittedName>
        <fullName evidence="1">Uncharacterized protein</fullName>
    </submittedName>
</protein>
<accession>A0A0G9K6E3</accession>
<organism evidence="1 2">
    <name type="scientific">Aliarcobacter butzleri L348</name>
    <dbReference type="NCBI Taxonomy" id="1447256"/>
    <lineage>
        <taxon>Bacteria</taxon>
        <taxon>Pseudomonadati</taxon>
        <taxon>Campylobacterota</taxon>
        <taxon>Epsilonproteobacteria</taxon>
        <taxon>Campylobacterales</taxon>
        <taxon>Arcobacteraceae</taxon>
        <taxon>Aliarcobacter</taxon>
    </lineage>
</organism>
<comment type="caution">
    <text evidence="1">The sequence shown here is derived from an EMBL/GenBank/DDBJ whole genome shotgun (WGS) entry which is preliminary data.</text>
</comment>
<reference evidence="1 2" key="1">
    <citation type="submission" date="2014-01" db="EMBL/GenBank/DDBJ databases">
        <title>Development of a Comparative Genomic Fingerprinting Assay for High Resolution Genotyping of Arcobacter butzleri.</title>
        <authorList>
            <person name="Webb A.L."/>
            <person name="Inglis G.D."/>
            <person name="Kruczkiewicz P."/>
            <person name="Selinger L.B."/>
            <person name="Taboada E.N."/>
        </authorList>
    </citation>
    <scope>NUCLEOTIDE SEQUENCE [LARGE SCALE GENOMIC DNA]</scope>
    <source>
        <strain evidence="1 2">L348</strain>
    </source>
</reference>